<dbReference type="Proteomes" id="UP000007151">
    <property type="component" value="Unassembled WGS sequence"/>
</dbReference>
<dbReference type="EMBL" id="AGBW02007176">
    <property type="protein sequence ID" value="OWR55164.1"/>
    <property type="molecule type" value="Genomic_DNA"/>
</dbReference>
<protein>
    <submittedName>
        <fullName evidence="1">Uncharacterized protein</fullName>
    </submittedName>
</protein>
<dbReference type="AlphaFoldDB" id="A0A212FN39"/>
<dbReference type="InParanoid" id="A0A212FN39"/>
<proteinExistence type="predicted"/>
<comment type="caution">
    <text evidence="1">The sequence shown here is derived from an EMBL/GenBank/DDBJ whole genome shotgun (WGS) entry which is preliminary data.</text>
</comment>
<reference evidence="1 2" key="1">
    <citation type="journal article" date="2011" name="Cell">
        <title>The monarch butterfly genome yields insights into long-distance migration.</title>
        <authorList>
            <person name="Zhan S."/>
            <person name="Merlin C."/>
            <person name="Boore J.L."/>
            <person name="Reppert S.M."/>
        </authorList>
    </citation>
    <scope>NUCLEOTIDE SEQUENCE [LARGE SCALE GENOMIC DNA]</scope>
    <source>
        <strain evidence="1">F-2</strain>
    </source>
</reference>
<dbReference type="KEGG" id="dpl:KGM_203873"/>
<gene>
    <name evidence="1" type="ORF">KGM_203873</name>
</gene>
<keyword evidence="2" id="KW-1185">Reference proteome</keyword>
<evidence type="ECO:0000313" key="1">
    <source>
        <dbReference type="EMBL" id="OWR55164.1"/>
    </source>
</evidence>
<name>A0A212FN39_DANPL</name>
<evidence type="ECO:0000313" key="2">
    <source>
        <dbReference type="Proteomes" id="UP000007151"/>
    </source>
</evidence>
<organism evidence="1 2">
    <name type="scientific">Danaus plexippus plexippus</name>
    <dbReference type="NCBI Taxonomy" id="278856"/>
    <lineage>
        <taxon>Eukaryota</taxon>
        <taxon>Metazoa</taxon>
        <taxon>Ecdysozoa</taxon>
        <taxon>Arthropoda</taxon>
        <taxon>Hexapoda</taxon>
        <taxon>Insecta</taxon>
        <taxon>Pterygota</taxon>
        <taxon>Neoptera</taxon>
        <taxon>Endopterygota</taxon>
        <taxon>Lepidoptera</taxon>
        <taxon>Glossata</taxon>
        <taxon>Ditrysia</taxon>
        <taxon>Papilionoidea</taxon>
        <taxon>Nymphalidae</taxon>
        <taxon>Danainae</taxon>
        <taxon>Danaini</taxon>
        <taxon>Danaina</taxon>
        <taxon>Danaus</taxon>
        <taxon>Danaus</taxon>
    </lineage>
</organism>
<accession>A0A212FN39</accession>
<sequence length="54" mass="5491">MTARSRSRNSAALNLANGSGLLPVNRRLHCLSSGTLNCGSWSSSSSATAIALAT</sequence>